<keyword evidence="1" id="KW-1133">Transmembrane helix</keyword>
<evidence type="ECO:0000313" key="3">
    <source>
        <dbReference type="Proteomes" id="UP000886725"/>
    </source>
</evidence>
<comment type="caution">
    <text evidence="2">The sequence shown here is derived from an EMBL/GenBank/DDBJ whole genome shotgun (WGS) entry which is preliminary data.</text>
</comment>
<keyword evidence="1" id="KW-0472">Membrane</keyword>
<sequence>MTENVRAQVYAKLTMIARELKEAGVEMPDYSGVDSLEDVEEYIRELISSGELEDYTIDALEEIQDTDVAIDQPEEVVDPEMIPEAEGVEEYVQEEQSLDGLTSLSHVCDREKIQYSAVHAAESEYGVDTFSIRVEAQNQAAVDALIANFSGGTCEMQFSYNSSGGFDLNIYNRNNGYEAEELFTEIADVIATARDDVDYLEGLPEDVQTDQIEFMVEHPEVIDSYYTSESLSESLTEVYNDNAEMINDLTDASDNSGVAVEENAIDSDGISDTNVITDIETGEVIAEEKSDEAADLKASLAGANAGMVAASTVAAAVATTAILTAEVVNEAVQTVSNSVKTQVPAMEVAGIVNMFRASANENGTGLDIVIQDDPNNPEQVNVTMKEQGEENKPAITMSCDKDEFSQAKEDMLQSMDAGTIASNKNSDGTMNYRMASKDINDPTTIMVISAPPAEVDAIQQSMVKQDTMVKVYTNQNISSLPNDASKGESAFSNLNILIMAFVVAILMIGIVIVFA</sequence>
<gene>
    <name evidence="2" type="ORF">IAC85_04940</name>
</gene>
<feature type="transmembrane region" description="Helical" evidence="1">
    <location>
        <begin position="494"/>
        <end position="514"/>
    </location>
</feature>
<dbReference type="EMBL" id="DVFU01000096">
    <property type="protein sequence ID" value="HIQ65068.1"/>
    <property type="molecule type" value="Genomic_DNA"/>
</dbReference>
<name>A0A9D0Z248_9FIRM</name>
<dbReference type="AlphaFoldDB" id="A0A9D0Z248"/>
<reference evidence="2" key="2">
    <citation type="journal article" date="2021" name="PeerJ">
        <title>Extensive microbial diversity within the chicken gut microbiome revealed by metagenomics and culture.</title>
        <authorList>
            <person name="Gilroy R."/>
            <person name="Ravi A."/>
            <person name="Getino M."/>
            <person name="Pursley I."/>
            <person name="Horton D.L."/>
            <person name="Alikhan N.F."/>
            <person name="Baker D."/>
            <person name="Gharbi K."/>
            <person name="Hall N."/>
            <person name="Watson M."/>
            <person name="Adriaenssens E.M."/>
            <person name="Foster-Nyarko E."/>
            <person name="Jarju S."/>
            <person name="Secka A."/>
            <person name="Antonio M."/>
            <person name="Oren A."/>
            <person name="Chaudhuri R.R."/>
            <person name="La Ragione R."/>
            <person name="Hildebrand F."/>
            <person name="Pallen M.J."/>
        </authorList>
    </citation>
    <scope>NUCLEOTIDE SEQUENCE</scope>
    <source>
        <strain evidence="2">CHK165-10780</strain>
    </source>
</reference>
<evidence type="ECO:0000256" key="1">
    <source>
        <dbReference type="SAM" id="Phobius"/>
    </source>
</evidence>
<dbReference type="Proteomes" id="UP000886725">
    <property type="component" value="Unassembled WGS sequence"/>
</dbReference>
<reference evidence="2" key="1">
    <citation type="submission" date="2020-10" db="EMBL/GenBank/DDBJ databases">
        <authorList>
            <person name="Gilroy R."/>
        </authorList>
    </citation>
    <scope>NUCLEOTIDE SEQUENCE</scope>
    <source>
        <strain evidence="2">CHK165-10780</strain>
    </source>
</reference>
<organism evidence="2 3">
    <name type="scientific">Candidatus Faecenecus gallistercoris</name>
    <dbReference type="NCBI Taxonomy" id="2840793"/>
    <lineage>
        <taxon>Bacteria</taxon>
        <taxon>Bacillati</taxon>
        <taxon>Bacillota</taxon>
        <taxon>Bacillota incertae sedis</taxon>
        <taxon>Candidatus Faecenecus</taxon>
    </lineage>
</organism>
<proteinExistence type="predicted"/>
<evidence type="ECO:0000313" key="2">
    <source>
        <dbReference type="EMBL" id="HIQ65068.1"/>
    </source>
</evidence>
<keyword evidence="1" id="KW-0812">Transmembrane</keyword>
<accession>A0A9D0Z248</accession>
<protein>
    <submittedName>
        <fullName evidence="2">Uncharacterized protein</fullName>
    </submittedName>
</protein>